<dbReference type="Pfam" id="PF17170">
    <property type="entry name" value="DUF5128"/>
    <property type="match status" value="1"/>
</dbReference>
<organism evidence="1 2">
    <name type="scientific">Oopsacas minuta</name>
    <dbReference type="NCBI Taxonomy" id="111878"/>
    <lineage>
        <taxon>Eukaryota</taxon>
        <taxon>Metazoa</taxon>
        <taxon>Porifera</taxon>
        <taxon>Hexactinellida</taxon>
        <taxon>Hexasterophora</taxon>
        <taxon>Lyssacinosida</taxon>
        <taxon>Leucopsacidae</taxon>
        <taxon>Oopsacas</taxon>
    </lineage>
</organism>
<dbReference type="Gene3D" id="2.120.10.30">
    <property type="entry name" value="TolB, C-terminal domain"/>
    <property type="match status" value="2"/>
</dbReference>
<evidence type="ECO:0000313" key="1">
    <source>
        <dbReference type="EMBL" id="KAI6660438.1"/>
    </source>
</evidence>
<protein>
    <submittedName>
        <fullName evidence="1">NHL repeat containing protein</fullName>
    </submittedName>
</protein>
<dbReference type="Proteomes" id="UP001165289">
    <property type="component" value="Unassembled WGS sequence"/>
</dbReference>
<dbReference type="GO" id="GO:0061630">
    <property type="term" value="F:ubiquitin protein ligase activity"/>
    <property type="evidence" value="ECO:0007669"/>
    <property type="project" value="TreeGrafter"/>
</dbReference>
<sequence>MANEENNFEIEFNAIEEKINAVIDKIHKLVDERKERLLKRLNDLKISYGRNCEAESAMKQLQQFRDAGANLLTSNLLENSKVISLEVIDKQIESWKQKQASMKIHAKHELKWNEFEVKNALNGVDLILTDPCYSKRNLPTYSTCKQGHEEGDISVPFYIALVEEENEVYIADSGNHRIAIHNMEGEFLRQFNKTRVESPRGIAVTNEAVFVTDNIQHALYKFNHEGEISRKIKKQGEGRGAFLNPCAVACKYSYVYVCDFNNNRIQIFDEDLKLDRIIANKEFGYPSDILFSKKYFYVLSTVNNAIFQYTNEERLIRTIRLIGQSAPINEAYFFARDKHKNFLISDKYAECIKVFSREGNYKETLGEGNTHYPRGLAVTEDCKIIHVCENKEGAFQIY</sequence>
<name>A0AAV7KH30_9METZ</name>
<dbReference type="EMBL" id="JAKMXF010000033">
    <property type="protein sequence ID" value="KAI6660438.1"/>
    <property type="molecule type" value="Genomic_DNA"/>
</dbReference>
<keyword evidence="2" id="KW-1185">Reference proteome</keyword>
<dbReference type="SUPFAM" id="SSF101898">
    <property type="entry name" value="NHL repeat"/>
    <property type="match status" value="1"/>
</dbReference>
<evidence type="ECO:0000313" key="2">
    <source>
        <dbReference type="Proteomes" id="UP001165289"/>
    </source>
</evidence>
<dbReference type="PANTHER" id="PTHR24104:SF47">
    <property type="entry name" value="E3 UBIQUITIN-PROTEIN LIGASE NHLRC1"/>
    <property type="match status" value="1"/>
</dbReference>
<comment type="caution">
    <text evidence="1">The sequence shown here is derived from an EMBL/GenBank/DDBJ whole genome shotgun (WGS) entry which is preliminary data.</text>
</comment>
<dbReference type="GO" id="GO:0000209">
    <property type="term" value="P:protein polyubiquitination"/>
    <property type="evidence" value="ECO:0007669"/>
    <property type="project" value="TreeGrafter"/>
</dbReference>
<dbReference type="GO" id="GO:0043161">
    <property type="term" value="P:proteasome-mediated ubiquitin-dependent protein catabolic process"/>
    <property type="evidence" value="ECO:0007669"/>
    <property type="project" value="TreeGrafter"/>
</dbReference>
<dbReference type="AlphaFoldDB" id="A0AAV7KH30"/>
<dbReference type="PANTHER" id="PTHR24104">
    <property type="entry name" value="E3 UBIQUITIN-PROTEIN LIGASE NHLRC1-RELATED"/>
    <property type="match status" value="1"/>
</dbReference>
<dbReference type="CDD" id="cd05819">
    <property type="entry name" value="NHL"/>
    <property type="match status" value="1"/>
</dbReference>
<gene>
    <name evidence="1" type="ORF">LOD99_14024</name>
</gene>
<dbReference type="InterPro" id="IPR011042">
    <property type="entry name" value="6-blade_b-propeller_TolB-like"/>
</dbReference>
<reference evidence="1 2" key="1">
    <citation type="journal article" date="2023" name="BMC Biol.">
        <title>The compact genome of the sponge Oopsacas minuta (Hexactinellida) is lacking key metazoan core genes.</title>
        <authorList>
            <person name="Santini S."/>
            <person name="Schenkelaars Q."/>
            <person name="Jourda C."/>
            <person name="Duchesne M."/>
            <person name="Belahbib H."/>
            <person name="Rocher C."/>
            <person name="Selva M."/>
            <person name="Riesgo A."/>
            <person name="Vervoort M."/>
            <person name="Leys S.P."/>
            <person name="Kodjabachian L."/>
            <person name="Le Bivic A."/>
            <person name="Borchiellini C."/>
            <person name="Claverie J.M."/>
            <person name="Renard E."/>
        </authorList>
    </citation>
    <scope>NUCLEOTIDE SEQUENCE [LARGE SCALE GENOMIC DNA]</scope>
    <source>
        <strain evidence="1">SPO-2</strain>
    </source>
</reference>
<dbReference type="InterPro" id="IPR050952">
    <property type="entry name" value="TRIM-NHL_E3_ligases"/>
</dbReference>
<accession>A0AAV7KH30</accession>
<proteinExistence type="predicted"/>